<feature type="active site" description="Proton donor" evidence="4">
    <location>
        <position position="126"/>
    </location>
</feature>
<dbReference type="InterPro" id="IPR036477">
    <property type="entry name" value="Formyl_transf_N_sf"/>
</dbReference>
<protein>
    <recommendedName>
        <fullName evidence="4">Phosphoribosylglycinamide formyltransferase</fullName>
        <ecNumber evidence="4">2.1.2.2</ecNumber>
    </recommendedName>
    <alternativeName>
        <fullName evidence="4">5'-phosphoribosylglycinamide transformylase</fullName>
    </alternativeName>
    <alternativeName>
        <fullName evidence="4">GAR transformylase</fullName>
        <shortName evidence="4">GART</shortName>
    </alternativeName>
</protein>
<comment type="similarity">
    <text evidence="4">Belongs to the GART family.</text>
</comment>
<gene>
    <name evidence="4 6" type="primary">purN</name>
    <name evidence="6" type="ORF">E6C55_13780</name>
</gene>
<dbReference type="Gene3D" id="3.40.50.170">
    <property type="entry name" value="Formyl transferase, N-terminal domain"/>
    <property type="match status" value="1"/>
</dbReference>
<evidence type="ECO:0000256" key="1">
    <source>
        <dbReference type="ARBA" id="ARBA00005054"/>
    </source>
</evidence>
<dbReference type="PANTHER" id="PTHR43369:SF2">
    <property type="entry name" value="PHOSPHORIBOSYLGLYCINAMIDE FORMYLTRANSFERASE"/>
    <property type="match status" value="1"/>
</dbReference>
<evidence type="ECO:0000256" key="2">
    <source>
        <dbReference type="ARBA" id="ARBA00022679"/>
    </source>
</evidence>
<dbReference type="GO" id="GO:0006189">
    <property type="term" value="P:'de novo' IMP biosynthetic process"/>
    <property type="evidence" value="ECO:0007669"/>
    <property type="project" value="UniProtKB-UniRule"/>
</dbReference>
<keyword evidence="3 4" id="KW-0658">Purine biosynthesis</keyword>
<comment type="catalytic activity">
    <reaction evidence="4">
        <text>N(1)-(5-phospho-beta-D-ribosyl)glycinamide + (6R)-10-formyltetrahydrofolate = N(2)-formyl-N(1)-(5-phospho-beta-D-ribosyl)glycinamide + (6S)-5,6,7,8-tetrahydrofolate + H(+)</text>
        <dbReference type="Rhea" id="RHEA:15053"/>
        <dbReference type="ChEBI" id="CHEBI:15378"/>
        <dbReference type="ChEBI" id="CHEBI:57453"/>
        <dbReference type="ChEBI" id="CHEBI:143788"/>
        <dbReference type="ChEBI" id="CHEBI:147286"/>
        <dbReference type="ChEBI" id="CHEBI:195366"/>
        <dbReference type="EC" id="2.1.2.2"/>
    </reaction>
</comment>
<keyword evidence="7" id="KW-1185">Reference proteome</keyword>
<proteinExistence type="inferred from homology"/>
<dbReference type="InterPro" id="IPR002376">
    <property type="entry name" value="Formyl_transf_N"/>
</dbReference>
<dbReference type="FunFam" id="3.40.50.170:FF:000007">
    <property type="entry name" value="Phosphoribosylglycinamide formyltransferase"/>
    <property type="match status" value="1"/>
</dbReference>
<evidence type="ECO:0000313" key="7">
    <source>
        <dbReference type="Proteomes" id="UP000310636"/>
    </source>
</evidence>
<dbReference type="PANTHER" id="PTHR43369">
    <property type="entry name" value="PHOSPHORIBOSYLGLYCINAMIDE FORMYLTRANSFERASE"/>
    <property type="match status" value="1"/>
</dbReference>
<name>A0A4S4BUK1_9BACL</name>
<dbReference type="RefSeq" id="WP_136370374.1">
    <property type="nucleotide sequence ID" value="NZ_SSOB01000015.1"/>
</dbReference>
<dbReference type="GO" id="GO:0004644">
    <property type="term" value="F:phosphoribosylglycinamide formyltransferase activity"/>
    <property type="evidence" value="ECO:0007669"/>
    <property type="project" value="UniProtKB-UniRule"/>
</dbReference>
<feature type="binding site" evidence="4">
    <location>
        <position position="82"/>
    </location>
    <ligand>
        <name>(6R)-10-formyltetrahydrofolate</name>
        <dbReference type="ChEBI" id="CHEBI:195366"/>
    </ligand>
</feature>
<dbReference type="NCBIfam" id="TIGR00639">
    <property type="entry name" value="PurN"/>
    <property type="match status" value="1"/>
</dbReference>
<dbReference type="UniPathway" id="UPA00074">
    <property type="reaction ID" value="UER00126"/>
</dbReference>
<dbReference type="CDD" id="cd08645">
    <property type="entry name" value="FMT_core_GART"/>
    <property type="match status" value="1"/>
</dbReference>
<dbReference type="GO" id="GO:0005829">
    <property type="term" value="C:cytosol"/>
    <property type="evidence" value="ECO:0007669"/>
    <property type="project" value="TreeGrafter"/>
</dbReference>
<feature type="binding site" evidence="4">
    <location>
        <begin position="107"/>
        <end position="110"/>
    </location>
    <ligand>
        <name>(6R)-10-formyltetrahydrofolate</name>
        <dbReference type="ChEBI" id="CHEBI:195366"/>
    </ligand>
</feature>
<dbReference type="EMBL" id="SSOB01000015">
    <property type="protein sequence ID" value="THF78786.1"/>
    <property type="molecule type" value="Genomic_DNA"/>
</dbReference>
<feature type="domain" description="Formyl transferase N-terminal" evidence="5">
    <location>
        <begin position="20"/>
        <end position="199"/>
    </location>
</feature>
<feature type="site" description="Raises pKa of active site His" evidence="4">
    <location>
        <position position="162"/>
    </location>
</feature>
<comment type="function">
    <text evidence="4">Catalyzes the transfer of a formyl group from 10-formyltetrahydrofolate to 5-phospho-ribosyl-glycinamide (GAR), producing 5-phospho-ribosyl-N-formylglycinamide (FGAR) and tetrahydrofolate.</text>
</comment>
<feature type="binding site" evidence="4">
    <location>
        <position position="124"/>
    </location>
    <ligand>
        <name>(6R)-10-formyltetrahydrofolate</name>
        <dbReference type="ChEBI" id="CHEBI:195366"/>
    </ligand>
</feature>
<keyword evidence="2 4" id="KW-0808">Transferase</keyword>
<dbReference type="Proteomes" id="UP000310636">
    <property type="component" value="Unassembled WGS sequence"/>
</dbReference>
<evidence type="ECO:0000259" key="5">
    <source>
        <dbReference type="Pfam" id="PF00551"/>
    </source>
</evidence>
<comment type="pathway">
    <text evidence="1 4">Purine metabolism; IMP biosynthesis via de novo pathway; N(2)-formyl-N(1)-(5-phospho-D-ribosyl)glycinamide from N(1)-(5-phospho-D-ribosyl)glycinamide (10-formyl THF route): step 1/1.</text>
</comment>
<evidence type="ECO:0000256" key="4">
    <source>
        <dbReference type="HAMAP-Rule" id="MF_01930"/>
    </source>
</evidence>
<evidence type="ECO:0000256" key="3">
    <source>
        <dbReference type="ARBA" id="ARBA00022755"/>
    </source>
</evidence>
<dbReference type="OrthoDB" id="9806170at2"/>
<accession>A0A4S4BUK1</accession>
<comment type="caution">
    <text evidence="6">The sequence shown here is derived from an EMBL/GenBank/DDBJ whole genome shotgun (WGS) entry which is preliminary data.</text>
</comment>
<reference evidence="6 7" key="1">
    <citation type="submission" date="2019-04" db="EMBL/GenBank/DDBJ databases">
        <title>Cohnella sp. nov. isolated from preserved vegetables.</title>
        <authorList>
            <person name="Lin S.-Y."/>
            <person name="Hung M.-H."/>
            <person name="Young C.-C."/>
        </authorList>
    </citation>
    <scope>NUCLEOTIDE SEQUENCE [LARGE SCALE GENOMIC DNA]</scope>
    <source>
        <strain evidence="6 7">CC-MHH1044</strain>
    </source>
</reference>
<organism evidence="6 7">
    <name type="scientific">Cohnella fermenti</name>
    <dbReference type="NCBI Taxonomy" id="2565925"/>
    <lineage>
        <taxon>Bacteria</taxon>
        <taxon>Bacillati</taxon>
        <taxon>Bacillota</taxon>
        <taxon>Bacilli</taxon>
        <taxon>Bacillales</taxon>
        <taxon>Paenibacillaceae</taxon>
        <taxon>Cohnella</taxon>
    </lineage>
</organism>
<dbReference type="HAMAP" id="MF_01930">
    <property type="entry name" value="PurN"/>
    <property type="match status" value="1"/>
</dbReference>
<dbReference type="Pfam" id="PF00551">
    <property type="entry name" value="Formyl_trans_N"/>
    <property type="match status" value="1"/>
</dbReference>
<dbReference type="InterPro" id="IPR004607">
    <property type="entry name" value="GART"/>
</dbReference>
<evidence type="ECO:0000313" key="6">
    <source>
        <dbReference type="EMBL" id="THF78786.1"/>
    </source>
</evidence>
<sequence>MTAAGAARAAGAVGAGSPLRIAVFASGSGSNFQALAEAIRDTGIPAEIRLLVCDKPAARVVQRAESLGIPAFVFRPKEYASREAYETDIIGRLEAEGIELIVLAGYMRLITDVLVQPYYGRMINVHPALLPAFPGVNAIRQALDYGTKLAGVTVHFVDGGMDSGPILAQRAIEIREDESEESLTERIHAVEHELYPLAVRWIAEGKVELDGRRVRIRE</sequence>
<dbReference type="AlphaFoldDB" id="A0A4S4BUK1"/>
<dbReference type="SUPFAM" id="SSF53328">
    <property type="entry name" value="Formyltransferase"/>
    <property type="match status" value="1"/>
</dbReference>
<dbReference type="EC" id="2.1.2.2" evidence="4"/>
<feature type="binding site" evidence="4">
    <location>
        <begin position="29"/>
        <end position="31"/>
    </location>
    <ligand>
        <name>N(1)-(5-phospho-beta-D-ribosyl)glycinamide</name>
        <dbReference type="ChEBI" id="CHEBI:143788"/>
    </ligand>
</feature>